<sequence>MSLVGPRPERPEYVELFNNQIRRYGERHRVKAGMTGWAQVHGLRGQTSIDDRAEWDNYYIENWSLALDLQILLMTVPAVLRSREQVSPPA</sequence>
<dbReference type="GO" id="GO:0016780">
    <property type="term" value="F:phosphotransferase activity, for other substituted phosphate groups"/>
    <property type="evidence" value="ECO:0007669"/>
    <property type="project" value="TreeGrafter"/>
</dbReference>
<evidence type="ECO:0000256" key="1">
    <source>
        <dbReference type="ARBA" id="ARBA00006464"/>
    </source>
</evidence>
<keyword evidence="3" id="KW-0808">Transferase</keyword>
<name>A0A378TG42_9MYCO</name>
<dbReference type="Proteomes" id="UP000254978">
    <property type="component" value="Unassembled WGS sequence"/>
</dbReference>
<accession>A0A378TG42</accession>
<protein>
    <submittedName>
        <fullName evidence="3">Exopolysaccharide biosynthesis polyprenyl glycosylphosphotransferase</fullName>
    </submittedName>
</protein>
<proteinExistence type="inferred from homology"/>
<evidence type="ECO:0000313" key="4">
    <source>
        <dbReference type="Proteomes" id="UP000254978"/>
    </source>
</evidence>
<dbReference type="InterPro" id="IPR003362">
    <property type="entry name" value="Bact_transf"/>
</dbReference>
<comment type="similarity">
    <text evidence="1">Belongs to the bacterial sugar transferase family.</text>
</comment>
<dbReference type="PANTHER" id="PTHR30576">
    <property type="entry name" value="COLANIC BIOSYNTHESIS UDP-GLUCOSE LIPID CARRIER TRANSFERASE"/>
    <property type="match status" value="1"/>
</dbReference>
<gene>
    <name evidence="3" type="primary">wcaJ_4</name>
    <name evidence="3" type="ORF">NCTC10821_02649</name>
</gene>
<dbReference type="Pfam" id="PF02397">
    <property type="entry name" value="Bac_transf"/>
    <property type="match status" value="1"/>
</dbReference>
<evidence type="ECO:0000313" key="3">
    <source>
        <dbReference type="EMBL" id="STZ59127.1"/>
    </source>
</evidence>
<keyword evidence="4" id="KW-1185">Reference proteome</keyword>
<dbReference type="AlphaFoldDB" id="A0A378TG42"/>
<dbReference type="PANTHER" id="PTHR30576:SF0">
    <property type="entry name" value="UNDECAPRENYL-PHOSPHATE N-ACETYLGALACTOSAMINYL 1-PHOSPHATE TRANSFERASE-RELATED"/>
    <property type="match status" value="1"/>
</dbReference>
<organism evidence="3 4">
    <name type="scientific">Mycolicibacterium tokaiense</name>
    <dbReference type="NCBI Taxonomy" id="39695"/>
    <lineage>
        <taxon>Bacteria</taxon>
        <taxon>Bacillati</taxon>
        <taxon>Actinomycetota</taxon>
        <taxon>Actinomycetes</taxon>
        <taxon>Mycobacteriales</taxon>
        <taxon>Mycobacteriaceae</taxon>
        <taxon>Mycolicibacterium</taxon>
    </lineage>
</organism>
<evidence type="ECO:0000259" key="2">
    <source>
        <dbReference type="Pfam" id="PF02397"/>
    </source>
</evidence>
<reference evidence="3 4" key="1">
    <citation type="submission" date="2018-06" db="EMBL/GenBank/DDBJ databases">
        <authorList>
            <consortium name="Pathogen Informatics"/>
            <person name="Doyle S."/>
        </authorList>
    </citation>
    <scope>NUCLEOTIDE SEQUENCE [LARGE SCALE GENOMIC DNA]</scope>
    <source>
        <strain evidence="3 4">NCTC10821</strain>
    </source>
</reference>
<dbReference type="OrthoDB" id="9808602at2"/>
<dbReference type="EMBL" id="UGQT01000001">
    <property type="protein sequence ID" value="STZ59127.1"/>
    <property type="molecule type" value="Genomic_DNA"/>
</dbReference>
<feature type="domain" description="Bacterial sugar transferase" evidence="2">
    <location>
        <begin position="1"/>
        <end position="80"/>
    </location>
</feature>